<evidence type="ECO:0000313" key="1">
    <source>
        <dbReference type="EMBL" id="VAX37215.1"/>
    </source>
</evidence>
<dbReference type="AlphaFoldDB" id="A0A3B1DXW8"/>
<organism evidence="1">
    <name type="scientific">hydrothermal vent metagenome</name>
    <dbReference type="NCBI Taxonomy" id="652676"/>
    <lineage>
        <taxon>unclassified sequences</taxon>
        <taxon>metagenomes</taxon>
        <taxon>ecological metagenomes</taxon>
    </lineage>
</organism>
<proteinExistence type="predicted"/>
<dbReference type="SUPFAM" id="SSF53448">
    <property type="entry name" value="Nucleotide-diphospho-sugar transferases"/>
    <property type="match status" value="1"/>
</dbReference>
<protein>
    <recommendedName>
        <fullName evidence="2">Glycosyltransferase</fullName>
    </recommendedName>
</protein>
<name>A0A3B1DXW8_9ZZZZ</name>
<dbReference type="Gene3D" id="3.90.550.10">
    <property type="entry name" value="Spore Coat Polysaccharide Biosynthesis Protein SpsA, Chain A"/>
    <property type="match status" value="1"/>
</dbReference>
<sequence length="272" mass="32580">MYKKIQNILNKTKKENPKIATVINYCTNDYQFIQYCVNSVKTFSSEIAIVAADHFFDGSKENEGFIQKTKEATKGVNFIYYSWIDNGSHPRFWCNYSRWLGLCSIKDDVDFVFFLDADEVVGPNFYDQIKSQTQFKFDACSFRTYWYFRNPQYRARRWETQPILARKSKLTKKSVFGDGERWSIIDAIPKSKRVKNFVDLDGKPMIHHYSWVRTKEQMLRKVESWSHKFDRDWVSLVNEEFSRDFNGTDFVHHYEYDILTEEESLLKEFKFI</sequence>
<gene>
    <name evidence="1" type="ORF">MNBD_UNCLBAC01-812</name>
</gene>
<dbReference type="EMBL" id="UOGJ01000120">
    <property type="protein sequence ID" value="VAX37215.1"/>
    <property type="molecule type" value="Genomic_DNA"/>
</dbReference>
<accession>A0A3B1DXW8</accession>
<reference evidence="1" key="1">
    <citation type="submission" date="2018-06" db="EMBL/GenBank/DDBJ databases">
        <authorList>
            <person name="Zhirakovskaya E."/>
        </authorList>
    </citation>
    <scope>NUCLEOTIDE SEQUENCE</scope>
</reference>
<evidence type="ECO:0008006" key="2">
    <source>
        <dbReference type="Google" id="ProtNLM"/>
    </source>
</evidence>
<dbReference type="InterPro" id="IPR029044">
    <property type="entry name" value="Nucleotide-diphossugar_trans"/>
</dbReference>